<evidence type="ECO:0000313" key="2">
    <source>
        <dbReference type="Proteomes" id="UP000805193"/>
    </source>
</evidence>
<keyword evidence="2" id="KW-1185">Reference proteome</keyword>
<dbReference type="Proteomes" id="UP000805193">
    <property type="component" value="Unassembled WGS sequence"/>
</dbReference>
<dbReference type="EMBL" id="JABSTQ010000605">
    <property type="protein sequence ID" value="KAG0445294.1"/>
    <property type="molecule type" value="Genomic_DNA"/>
</dbReference>
<comment type="caution">
    <text evidence="1">The sequence shown here is derived from an EMBL/GenBank/DDBJ whole genome shotgun (WGS) entry which is preliminary data.</text>
</comment>
<proteinExistence type="predicted"/>
<reference evidence="1 2" key="1">
    <citation type="journal article" date="2020" name="Cell">
        <title>Large-Scale Comparative Analyses of Tick Genomes Elucidate Their Genetic Diversity and Vector Capacities.</title>
        <authorList>
            <consortium name="Tick Genome and Microbiome Consortium (TIGMIC)"/>
            <person name="Jia N."/>
            <person name="Wang J."/>
            <person name="Shi W."/>
            <person name="Du L."/>
            <person name="Sun Y."/>
            <person name="Zhan W."/>
            <person name="Jiang J.F."/>
            <person name="Wang Q."/>
            <person name="Zhang B."/>
            <person name="Ji P."/>
            <person name="Bell-Sakyi L."/>
            <person name="Cui X.M."/>
            <person name="Yuan T.T."/>
            <person name="Jiang B.G."/>
            <person name="Yang W.F."/>
            <person name="Lam T.T."/>
            <person name="Chang Q.C."/>
            <person name="Ding S.J."/>
            <person name="Wang X.J."/>
            <person name="Zhu J.G."/>
            <person name="Ruan X.D."/>
            <person name="Zhao L."/>
            <person name="Wei J.T."/>
            <person name="Ye R.Z."/>
            <person name="Que T.C."/>
            <person name="Du C.H."/>
            <person name="Zhou Y.H."/>
            <person name="Cheng J.X."/>
            <person name="Dai P.F."/>
            <person name="Guo W.B."/>
            <person name="Han X.H."/>
            <person name="Huang E.J."/>
            <person name="Li L.F."/>
            <person name="Wei W."/>
            <person name="Gao Y.C."/>
            <person name="Liu J.Z."/>
            <person name="Shao H.Z."/>
            <person name="Wang X."/>
            <person name="Wang C.C."/>
            <person name="Yang T.C."/>
            <person name="Huo Q.B."/>
            <person name="Li W."/>
            <person name="Chen H.Y."/>
            <person name="Chen S.E."/>
            <person name="Zhou L.G."/>
            <person name="Ni X.B."/>
            <person name="Tian J.H."/>
            <person name="Sheng Y."/>
            <person name="Liu T."/>
            <person name="Pan Y.S."/>
            <person name="Xia L.Y."/>
            <person name="Li J."/>
            <person name="Zhao F."/>
            <person name="Cao W.C."/>
        </authorList>
    </citation>
    <scope>NUCLEOTIDE SEQUENCE [LARGE SCALE GENOMIC DNA]</scope>
    <source>
        <strain evidence="1">Iper-2018</strain>
    </source>
</reference>
<protein>
    <submittedName>
        <fullName evidence="1">Uncharacterized protein</fullName>
    </submittedName>
</protein>
<accession>A0AC60R0E7</accession>
<evidence type="ECO:0000313" key="1">
    <source>
        <dbReference type="EMBL" id="KAG0445294.1"/>
    </source>
</evidence>
<sequence>MGPHRGGIDARERHRRRRRSVAGLPVPLPIPKRSGTSAAGQDGGSHPPAAWTRLQASNTWHPVADPSCGPVPTSSSHPVMDSVTVSAPHGASPRDAQPLYFPWFFEHFVAECPSRPSCPSQATTRTFQRCSRFSEENIDSIRPYTYLPFGAVPRNCIGKSFALEAVKQSLLHSVHSVEFDPRGISSKIPKRFGISEAMRGGACAASSTARWRWRRLWREWPINEYIKQVDFH</sequence>
<organism evidence="1 2">
    <name type="scientific">Ixodes persulcatus</name>
    <name type="common">Taiga tick</name>
    <dbReference type="NCBI Taxonomy" id="34615"/>
    <lineage>
        <taxon>Eukaryota</taxon>
        <taxon>Metazoa</taxon>
        <taxon>Ecdysozoa</taxon>
        <taxon>Arthropoda</taxon>
        <taxon>Chelicerata</taxon>
        <taxon>Arachnida</taxon>
        <taxon>Acari</taxon>
        <taxon>Parasitiformes</taxon>
        <taxon>Ixodida</taxon>
        <taxon>Ixodoidea</taxon>
        <taxon>Ixodidae</taxon>
        <taxon>Ixodinae</taxon>
        <taxon>Ixodes</taxon>
    </lineage>
</organism>
<name>A0AC60R0E7_IXOPE</name>
<gene>
    <name evidence="1" type="ORF">HPB47_017189</name>
</gene>